<protein>
    <submittedName>
        <fullName evidence="3">Uncharacterized protein</fullName>
    </submittedName>
</protein>
<gene>
    <name evidence="3" type="ORF">OVY01_22590</name>
</gene>
<organism evidence="3 4">
    <name type="scientific">Robbsia betulipollinis</name>
    <dbReference type="NCBI Taxonomy" id="2981849"/>
    <lineage>
        <taxon>Bacteria</taxon>
        <taxon>Pseudomonadati</taxon>
        <taxon>Pseudomonadota</taxon>
        <taxon>Betaproteobacteria</taxon>
        <taxon>Burkholderiales</taxon>
        <taxon>Burkholderiaceae</taxon>
        <taxon>Robbsia</taxon>
    </lineage>
</organism>
<keyword evidence="4" id="KW-1185">Reference proteome</keyword>
<feature type="signal peptide" evidence="2">
    <location>
        <begin position="1"/>
        <end position="18"/>
    </location>
</feature>
<keyword evidence="2" id="KW-0732">Signal</keyword>
<accession>A0ABT3ZTQ5</accession>
<evidence type="ECO:0000256" key="1">
    <source>
        <dbReference type="SAM" id="Coils"/>
    </source>
</evidence>
<name>A0ABT3ZTQ5_9BURK</name>
<dbReference type="EMBL" id="JAPMXC010000016">
    <property type="protein sequence ID" value="MCY0389931.1"/>
    <property type="molecule type" value="Genomic_DNA"/>
</dbReference>
<comment type="caution">
    <text evidence="3">The sequence shown here is derived from an EMBL/GenBank/DDBJ whole genome shotgun (WGS) entry which is preliminary data.</text>
</comment>
<evidence type="ECO:0000313" key="4">
    <source>
        <dbReference type="Proteomes" id="UP001082899"/>
    </source>
</evidence>
<reference evidence="3" key="1">
    <citation type="submission" date="2022-11" db="EMBL/GenBank/DDBJ databases">
        <title>Robbsia betulipollinis sp. nov., isolated from pollen of birch (Betula pendula).</title>
        <authorList>
            <person name="Shi H."/>
            <person name="Ambika Manirajan B."/>
            <person name="Ratering S."/>
            <person name="Geissler-Plaum R."/>
            <person name="Schnell S."/>
        </authorList>
    </citation>
    <scope>NUCLEOTIDE SEQUENCE</scope>
    <source>
        <strain evidence="3">Bb-Pol-6</strain>
    </source>
</reference>
<proteinExistence type="predicted"/>
<evidence type="ECO:0000256" key="2">
    <source>
        <dbReference type="SAM" id="SignalP"/>
    </source>
</evidence>
<keyword evidence="1" id="KW-0175">Coiled coil</keyword>
<feature type="coiled-coil region" evidence="1">
    <location>
        <begin position="158"/>
        <end position="185"/>
    </location>
</feature>
<dbReference type="RefSeq" id="WP_267849894.1">
    <property type="nucleotide sequence ID" value="NZ_JAPMXC010000016.1"/>
</dbReference>
<feature type="chain" id="PRO_5047176323" evidence="2">
    <location>
        <begin position="19"/>
        <end position="186"/>
    </location>
</feature>
<sequence>MKKIIALFFALTSVSALAQTTFLGIPLDRPFPGDIHECPKQKDFNMVDQSRIKSFGLCFIQERDSQYSVYNSPDLGIRNTLMVETYDAVPLDFKMIFSKDKFGQAVAIFTRRYGKPDKSYQETARTGSGRTFDSHTSIWNRPDVNVRLDEVGADVRWSDATIVNVRQLKEKLKRQKDEGDAAASKL</sequence>
<dbReference type="Proteomes" id="UP001082899">
    <property type="component" value="Unassembled WGS sequence"/>
</dbReference>
<evidence type="ECO:0000313" key="3">
    <source>
        <dbReference type="EMBL" id="MCY0389931.1"/>
    </source>
</evidence>